<name>A0A9W8K5D6_9AGAR</name>
<comment type="caution">
    <text evidence="2">The sequence shown here is derived from an EMBL/GenBank/DDBJ whole genome shotgun (WGS) entry which is preliminary data.</text>
</comment>
<dbReference type="OrthoDB" id="10389316at2759"/>
<protein>
    <submittedName>
        <fullName evidence="2">Uncharacterized protein</fullName>
    </submittedName>
</protein>
<keyword evidence="3" id="KW-1185">Reference proteome</keyword>
<reference evidence="2" key="1">
    <citation type="submission" date="2022-07" db="EMBL/GenBank/DDBJ databases">
        <title>Genome Sequence of Agrocybe chaxingu.</title>
        <authorList>
            <person name="Buettner E."/>
        </authorList>
    </citation>
    <scope>NUCLEOTIDE SEQUENCE</scope>
    <source>
        <strain evidence="2">MP-N11</strain>
    </source>
</reference>
<sequence length="619" mass="70481">MEHTNVPLIVVTEAPETPPSVPPSAIVIATKLRVTADDIYAIFQDFDVLNIREMEKLMIHNGEFFRMLVELPSNHDTEKAIAIYHLRLIERLSVPPFSPDKRVQMILYRTDDSQQLRQANIGTVQKQFFPPTENEDDSDSALYDLVVSQIGNASLVYFHRSLRSVVVHFTDEEYQQVMKRKAENPDIMPILHPIPGKAQTLFPGVVSPLRLPASLAPLEPERCESSGGRLPTVRRRVSLNLSNSSFSVREHAVAGCRSVDNSVNSAGRVSIFLALWITILRYSDPFNEFERFVLPSIREECGELSLAEECPTNRSVRSDFEAALVRVKELERELATMKENSKRQEHQHSLAEQDLRQEIELLHQSNIEMQRLIDEAAKEHQASLEDLRKRLIRESQAHQHLLQTHKRIVGDVSDALAKVDTLQSEAKEREAVLFSERVAAAETMMHLDEALEDAWTLEAEKLERSTQRHSLEENAEHLEEALLLMKDDMTLLESELALERWNCAENAERAADALLKIETLDADLKESEVKLDSERHAHVEVLKRLLDAVDEIKLLEKCVQTRDAQLESERQRTRSKLANLSRLKGLWDVESEVCSCDKVKSTEDPAEPCVELKEDLSPA</sequence>
<evidence type="ECO:0000313" key="2">
    <source>
        <dbReference type="EMBL" id="KAJ3513021.1"/>
    </source>
</evidence>
<dbReference type="Proteomes" id="UP001148786">
    <property type="component" value="Unassembled WGS sequence"/>
</dbReference>
<dbReference type="EMBL" id="JANKHO010000222">
    <property type="protein sequence ID" value="KAJ3513021.1"/>
    <property type="molecule type" value="Genomic_DNA"/>
</dbReference>
<evidence type="ECO:0000313" key="3">
    <source>
        <dbReference type="Proteomes" id="UP001148786"/>
    </source>
</evidence>
<evidence type="ECO:0000256" key="1">
    <source>
        <dbReference type="SAM" id="Coils"/>
    </source>
</evidence>
<proteinExistence type="predicted"/>
<organism evidence="2 3">
    <name type="scientific">Agrocybe chaxingu</name>
    <dbReference type="NCBI Taxonomy" id="84603"/>
    <lineage>
        <taxon>Eukaryota</taxon>
        <taxon>Fungi</taxon>
        <taxon>Dikarya</taxon>
        <taxon>Basidiomycota</taxon>
        <taxon>Agaricomycotina</taxon>
        <taxon>Agaricomycetes</taxon>
        <taxon>Agaricomycetidae</taxon>
        <taxon>Agaricales</taxon>
        <taxon>Agaricineae</taxon>
        <taxon>Strophariaceae</taxon>
        <taxon>Agrocybe</taxon>
    </lineage>
</organism>
<dbReference type="AlphaFoldDB" id="A0A9W8K5D6"/>
<keyword evidence="1" id="KW-0175">Coiled coil</keyword>
<feature type="coiled-coil region" evidence="1">
    <location>
        <begin position="468"/>
        <end position="537"/>
    </location>
</feature>
<gene>
    <name evidence="2" type="ORF">NLJ89_g3176</name>
</gene>
<accession>A0A9W8K5D6</accession>
<feature type="coiled-coil region" evidence="1">
    <location>
        <begin position="313"/>
        <end position="347"/>
    </location>
</feature>